<dbReference type="InterPro" id="IPR013655">
    <property type="entry name" value="PAS_fold_3"/>
</dbReference>
<dbReference type="SUPFAM" id="SSF58104">
    <property type="entry name" value="Methyl-accepting chemotaxis protein (MCP) signaling domain"/>
    <property type="match status" value="1"/>
</dbReference>
<dbReference type="SUPFAM" id="SSF55785">
    <property type="entry name" value="PYP-like sensor domain (PAS domain)"/>
    <property type="match status" value="2"/>
</dbReference>
<dbReference type="InterPro" id="IPR004089">
    <property type="entry name" value="MCPsignal_dom"/>
</dbReference>
<dbReference type="Proteomes" id="UP000094291">
    <property type="component" value="Unassembled WGS sequence"/>
</dbReference>
<dbReference type="AlphaFoldDB" id="A0A1E2V981"/>
<feature type="domain" description="Methyl-accepting transducer" evidence="5">
    <location>
        <begin position="266"/>
        <end position="438"/>
    </location>
</feature>
<comment type="caution">
    <text evidence="7">The sequence shown here is derived from an EMBL/GenBank/DDBJ whole genome shotgun (WGS) entry which is preliminary data.</text>
</comment>
<dbReference type="InterPro" id="IPR035965">
    <property type="entry name" value="PAS-like_dom_sf"/>
</dbReference>
<evidence type="ECO:0000256" key="1">
    <source>
        <dbReference type="ARBA" id="ARBA00004370"/>
    </source>
</evidence>
<gene>
    <name evidence="7" type="ORF">BFW38_08320</name>
</gene>
<dbReference type="Pfam" id="PF08447">
    <property type="entry name" value="PAS_3"/>
    <property type="match status" value="1"/>
</dbReference>
<dbReference type="PROSITE" id="PS50111">
    <property type="entry name" value="CHEMOTAXIS_TRANSDUC_2"/>
    <property type="match status" value="1"/>
</dbReference>
<dbReference type="InterPro" id="IPR000014">
    <property type="entry name" value="PAS"/>
</dbReference>
<dbReference type="SMART" id="SM00091">
    <property type="entry name" value="PAS"/>
    <property type="match status" value="2"/>
</dbReference>
<evidence type="ECO:0000256" key="4">
    <source>
        <dbReference type="SAM" id="Coils"/>
    </source>
</evidence>
<dbReference type="InterPro" id="IPR000700">
    <property type="entry name" value="PAS-assoc_C"/>
</dbReference>
<dbReference type="SMART" id="SM00283">
    <property type="entry name" value="MA"/>
    <property type="match status" value="1"/>
</dbReference>
<evidence type="ECO:0000313" key="8">
    <source>
        <dbReference type="Proteomes" id="UP000094291"/>
    </source>
</evidence>
<dbReference type="EMBL" id="MDTQ01000001">
    <property type="protein sequence ID" value="ODC03551.1"/>
    <property type="molecule type" value="Genomic_DNA"/>
</dbReference>
<dbReference type="STRING" id="197479.BFW38_08320"/>
<dbReference type="PROSITE" id="PS50113">
    <property type="entry name" value="PAC"/>
    <property type="match status" value="1"/>
</dbReference>
<keyword evidence="8" id="KW-1185">Reference proteome</keyword>
<dbReference type="OrthoDB" id="9765776at2"/>
<dbReference type="NCBIfam" id="TIGR00229">
    <property type="entry name" value="sensory_box"/>
    <property type="match status" value="2"/>
</dbReference>
<feature type="domain" description="PAC" evidence="6">
    <location>
        <begin position="214"/>
        <end position="268"/>
    </location>
</feature>
<dbReference type="Gene3D" id="3.30.450.20">
    <property type="entry name" value="PAS domain"/>
    <property type="match status" value="2"/>
</dbReference>
<dbReference type="PANTHER" id="PTHR32089">
    <property type="entry name" value="METHYL-ACCEPTING CHEMOTAXIS PROTEIN MCPB"/>
    <property type="match status" value="1"/>
</dbReference>
<feature type="coiled-coil region" evidence="4">
    <location>
        <begin position="291"/>
        <end position="318"/>
    </location>
</feature>
<feature type="coiled-coil region" evidence="4">
    <location>
        <begin position="5"/>
        <end position="32"/>
    </location>
</feature>
<organism evidence="7 8">
    <name type="scientific">Terasakiispira papahanaumokuakeensis</name>
    <dbReference type="NCBI Taxonomy" id="197479"/>
    <lineage>
        <taxon>Bacteria</taxon>
        <taxon>Pseudomonadati</taxon>
        <taxon>Pseudomonadota</taxon>
        <taxon>Gammaproteobacteria</taxon>
        <taxon>Oceanospirillales</taxon>
        <taxon>Terasakiispira</taxon>
    </lineage>
</organism>
<protein>
    <submittedName>
        <fullName evidence="7">Chemotaxis protein</fullName>
    </submittedName>
</protein>
<dbReference type="PANTHER" id="PTHR32089:SF112">
    <property type="entry name" value="LYSOZYME-LIKE PROTEIN-RELATED"/>
    <property type="match status" value="1"/>
</dbReference>
<reference evidence="7 8" key="1">
    <citation type="submission" date="2016-08" db="EMBL/GenBank/DDBJ databases">
        <authorList>
            <person name="Seilhamer J.J."/>
        </authorList>
    </citation>
    <scope>NUCLEOTIDE SEQUENCE [LARGE SCALE GENOMIC DNA]</scope>
    <source>
        <strain evidence="7 8">PH27A</strain>
    </source>
</reference>
<dbReference type="Pfam" id="PF00015">
    <property type="entry name" value="MCPsignal"/>
    <property type="match status" value="1"/>
</dbReference>
<dbReference type="SMART" id="SM00086">
    <property type="entry name" value="PAC"/>
    <property type="match status" value="1"/>
</dbReference>
<dbReference type="Gene3D" id="1.10.287.950">
    <property type="entry name" value="Methyl-accepting chemotaxis protein"/>
    <property type="match status" value="1"/>
</dbReference>
<evidence type="ECO:0000313" key="7">
    <source>
        <dbReference type="EMBL" id="ODC03551.1"/>
    </source>
</evidence>
<evidence type="ECO:0000259" key="6">
    <source>
        <dbReference type="PROSITE" id="PS50113"/>
    </source>
</evidence>
<keyword evidence="2 3" id="KW-0807">Transducer</keyword>
<comment type="subcellular location">
    <subcellularLocation>
        <location evidence="1">Membrane</location>
    </subcellularLocation>
</comment>
<dbReference type="GO" id="GO:0007165">
    <property type="term" value="P:signal transduction"/>
    <property type="evidence" value="ECO:0007669"/>
    <property type="project" value="UniProtKB-KW"/>
</dbReference>
<evidence type="ECO:0000259" key="5">
    <source>
        <dbReference type="PROSITE" id="PS50111"/>
    </source>
</evidence>
<dbReference type="CDD" id="cd00130">
    <property type="entry name" value="PAS"/>
    <property type="match status" value="2"/>
</dbReference>
<keyword evidence="4" id="KW-0175">Coiled coil</keyword>
<dbReference type="InterPro" id="IPR001610">
    <property type="entry name" value="PAC"/>
</dbReference>
<evidence type="ECO:0000256" key="2">
    <source>
        <dbReference type="ARBA" id="ARBA00023224"/>
    </source>
</evidence>
<name>A0A1E2V981_9GAMM</name>
<dbReference type="GO" id="GO:0006935">
    <property type="term" value="P:chemotaxis"/>
    <property type="evidence" value="ECO:0007669"/>
    <property type="project" value="UniProtKB-ARBA"/>
</dbReference>
<dbReference type="Pfam" id="PF13426">
    <property type="entry name" value="PAS_9"/>
    <property type="match status" value="1"/>
</dbReference>
<accession>A0A1E2V981</accession>
<sequence>MLFNTRKLSSKIQALEAELDSYRHVYQDLREEMLYCALDTQGHIVEIAPSFLESLGYSRQNLLHQPIQTLIVEESRNKPHGQQMIQAISRGDHWHGALHMKKHDGSEGWYRAIIHPIPMTEGQPPTLAIYASELTRTITQSRAQQDMLAALYRSSAVIEFSPNGTILDANDNFLRAVHYSKDQIIGKHHRIFCSPDEVNSQAYEDFWKKLGSGQFISDRFRRFDSYGNEVWLEASYNPIYNDSGKLYKVVKFATDITAQMQREHAIAETSKIAYEVSQKTDDDTLRGIQVIEETSEMMQDLSLRMEAANEGIAALNEQSNKVSALVKSIRDIADQTNLLALNAAIEAARAGEQGRGFAVVADEVRQLAARTNKTTEEIIGVVTENQSLTQAAVTQIEESLAKAQQALQLSQDASDVMNEVQSGAKQVVDAVGEFYNSL</sequence>
<dbReference type="GO" id="GO:0016020">
    <property type="term" value="C:membrane"/>
    <property type="evidence" value="ECO:0007669"/>
    <property type="project" value="UniProtKB-SubCell"/>
</dbReference>
<proteinExistence type="predicted"/>
<evidence type="ECO:0000256" key="3">
    <source>
        <dbReference type="PROSITE-ProRule" id="PRU00284"/>
    </source>
</evidence>